<accession>A0A7G2C6P5</accession>
<dbReference type="Proteomes" id="UP000515908">
    <property type="component" value="Chromosome 04"/>
</dbReference>
<feature type="region of interest" description="Disordered" evidence="1">
    <location>
        <begin position="329"/>
        <end position="359"/>
    </location>
</feature>
<proteinExistence type="predicted"/>
<feature type="transmembrane region" description="Helical" evidence="2">
    <location>
        <begin position="21"/>
        <end position="48"/>
    </location>
</feature>
<evidence type="ECO:0000313" key="4">
    <source>
        <dbReference type="Proteomes" id="UP000515908"/>
    </source>
</evidence>
<evidence type="ECO:0000256" key="2">
    <source>
        <dbReference type="SAM" id="Phobius"/>
    </source>
</evidence>
<dbReference type="OrthoDB" id="261603at2759"/>
<evidence type="ECO:0000256" key="1">
    <source>
        <dbReference type="SAM" id="MobiDB-lite"/>
    </source>
</evidence>
<sequence>MQLVSDLQQRPKKGRLKMEKSIVPFYDLCAMVQIVVFIIQTVTIYIGAYRTFVHNFFVTSHFQLAPALVYKTANCTFETTRNIYAFNNVTMKFTSSSVNDVFVDSAIQFRLSIFVMAVALFLGMINHVFVEINLFKVQYRNFTFWKDILSACELILLGYVIQIAVAAGPPSRLAQDYLNHCGIQTRNYLPYVGVVPMYVFAGVGFGSYAVGLTLYLYNSLPKYGVMSAEEIEEYKSWLRARRAEIEQSRVYIEQAKQAHARVQMIQSAEYNVAQARNDREKGRPTPMPFPSGQTAMLYDQPPPTMMPYPQPQPPYNMPPEMMMMQRSQLGMPQNGNLPPPQAFGMNPNAPAPNMPRRRR</sequence>
<feature type="transmembrane region" description="Helical" evidence="2">
    <location>
        <begin position="111"/>
        <end position="135"/>
    </location>
</feature>
<keyword evidence="2" id="KW-0472">Membrane</keyword>
<gene>
    <name evidence="3" type="ORF">ADEAN_000258800</name>
</gene>
<reference evidence="3 4" key="1">
    <citation type="submission" date="2020-08" db="EMBL/GenBank/DDBJ databases">
        <authorList>
            <person name="Newling K."/>
            <person name="Davey J."/>
            <person name="Forrester S."/>
        </authorList>
    </citation>
    <scope>NUCLEOTIDE SEQUENCE [LARGE SCALE GENOMIC DNA]</scope>
    <source>
        <strain evidence="4">Crithidia deanei Carvalho (ATCC PRA-265)</strain>
    </source>
</reference>
<dbReference type="AlphaFoldDB" id="A0A7G2C6P5"/>
<name>A0A7G2C6P5_9TRYP</name>
<dbReference type="EMBL" id="LR877148">
    <property type="protein sequence ID" value="CAD2215135.1"/>
    <property type="molecule type" value="Genomic_DNA"/>
</dbReference>
<keyword evidence="4" id="KW-1185">Reference proteome</keyword>
<organism evidence="3 4">
    <name type="scientific">Angomonas deanei</name>
    <dbReference type="NCBI Taxonomy" id="59799"/>
    <lineage>
        <taxon>Eukaryota</taxon>
        <taxon>Discoba</taxon>
        <taxon>Euglenozoa</taxon>
        <taxon>Kinetoplastea</taxon>
        <taxon>Metakinetoplastina</taxon>
        <taxon>Trypanosomatida</taxon>
        <taxon>Trypanosomatidae</taxon>
        <taxon>Strigomonadinae</taxon>
        <taxon>Angomonas</taxon>
    </lineage>
</organism>
<dbReference type="VEuPathDB" id="TriTrypDB:ADEAN_000258800"/>
<keyword evidence="2" id="KW-1133">Transmembrane helix</keyword>
<feature type="transmembrane region" description="Helical" evidence="2">
    <location>
        <begin position="147"/>
        <end position="168"/>
    </location>
</feature>
<feature type="transmembrane region" description="Helical" evidence="2">
    <location>
        <begin position="188"/>
        <end position="217"/>
    </location>
</feature>
<protein>
    <submittedName>
        <fullName evidence="3">Uncharacterized protein</fullName>
    </submittedName>
</protein>
<keyword evidence="2" id="KW-0812">Transmembrane</keyword>
<evidence type="ECO:0000313" key="3">
    <source>
        <dbReference type="EMBL" id="CAD2215135.1"/>
    </source>
</evidence>